<gene>
    <name evidence="1" type="ORF">C6Y56_15260</name>
</gene>
<dbReference type="EMBL" id="CP027561">
    <property type="protein sequence ID" value="QJP95876.1"/>
    <property type="molecule type" value="Genomic_DNA"/>
</dbReference>
<dbReference type="AlphaFoldDB" id="A0A7Z3C5G0"/>
<proteinExistence type="predicted"/>
<name>A0A7Z3C5G0_PSEFL</name>
<sequence length="63" mass="7116">MAGPIPQIENRKIATYRCRKLRGEFVKSGADRKAITKQESIESARQLRKQCRNEAEAKGLLTA</sequence>
<protein>
    <submittedName>
        <fullName evidence="1">Uncharacterized protein</fullName>
    </submittedName>
</protein>
<evidence type="ECO:0000313" key="1">
    <source>
        <dbReference type="EMBL" id="QJP95876.1"/>
    </source>
</evidence>
<accession>A0A7Z3C5G0</accession>
<evidence type="ECO:0000313" key="2">
    <source>
        <dbReference type="Proteomes" id="UP000501669"/>
    </source>
</evidence>
<organism evidence="1 2">
    <name type="scientific">Pseudomonas fluorescens</name>
    <dbReference type="NCBI Taxonomy" id="294"/>
    <lineage>
        <taxon>Bacteria</taxon>
        <taxon>Pseudomonadati</taxon>
        <taxon>Pseudomonadota</taxon>
        <taxon>Gammaproteobacteria</taxon>
        <taxon>Pseudomonadales</taxon>
        <taxon>Pseudomonadaceae</taxon>
        <taxon>Pseudomonas</taxon>
    </lineage>
</organism>
<dbReference type="Proteomes" id="UP000501669">
    <property type="component" value="Chromosome"/>
</dbReference>
<reference evidence="1 2" key="1">
    <citation type="submission" date="2018-03" db="EMBL/GenBank/DDBJ databases">
        <title>Complete genome sequence of Pseudomonas fluorescens sp. G7.</title>
        <authorList>
            <person name="Gao C.-H."/>
            <person name="Li Z."/>
            <person name="Cai P."/>
        </authorList>
    </citation>
    <scope>NUCLEOTIDE SEQUENCE [LARGE SCALE GENOMIC DNA]</scope>
    <source>
        <strain evidence="1 2">G7</strain>
    </source>
</reference>